<evidence type="ECO:0000313" key="2">
    <source>
        <dbReference type="EMBL" id="MEL1251647.1"/>
    </source>
</evidence>
<organism evidence="2 3">
    <name type="scientific">Aurantiacibacter gilvus</name>
    <dbReference type="NCBI Taxonomy" id="3139141"/>
    <lineage>
        <taxon>Bacteria</taxon>
        <taxon>Pseudomonadati</taxon>
        <taxon>Pseudomonadota</taxon>
        <taxon>Alphaproteobacteria</taxon>
        <taxon>Sphingomonadales</taxon>
        <taxon>Erythrobacteraceae</taxon>
        <taxon>Aurantiacibacter</taxon>
    </lineage>
</organism>
<evidence type="ECO:0000313" key="3">
    <source>
        <dbReference type="Proteomes" id="UP001497045"/>
    </source>
</evidence>
<feature type="transmembrane region" description="Helical" evidence="1">
    <location>
        <begin position="64"/>
        <end position="86"/>
    </location>
</feature>
<comment type="caution">
    <text evidence="2">The sequence shown here is derived from an EMBL/GenBank/DDBJ whole genome shotgun (WGS) entry which is preliminary data.</text>
</comment>
<feature type="transmembrane region" description="Helical" evidence="1">
    <location>
        <begin position="20"/>
        <end position="44"/>
    </location>
</feature>
<keyword evidence="1" id="KW-0812">Transmembrane</keyword>
<keyword evidence="3" id="KW-1185">Reference proteome</keyword>
<feature type="transmembrane region" description="Helical" evidence="1">
    <location>
        <begin position="148"/>
        <end position="174"/>
    </location>
</feature>
<dbReference type="Proteomes" id="UP001497045">
    <property type="component" value="Unassembled WGS sequence"/>
</dbReference>
<accession>A0ABU9IIX0</accession>
<dbReference type="RefSeq" id="WP_341674193.1">
    <property type="nucleotide sequence ID" value="NZ_JBBYHV010000002.1"/>
</dbReference>
<gene>
    <name evidence="2" type="ORF">AAEO60_13300</name>
</gene>
<keyword evidence="1" id="KW-1133">Transmembrane helix</keyword>
<dbReference type="EMBL" id="JBBYHV010000002">
    <property type="protein sequence ID" value="MEL1251647.1"/>
    <property type="molecule type" value="Genomic_DNA"/>
</dbReference>
<evidence type="ECO:0000256" key="1">
    <source>
        <dbReference type="SAM" id="Phobius"/>
    </source>
</evidence>
<proteinExistence type="predicted"/>
<feature type="transmembrane region" description="Helical" evidence="1">
    <location>
        <begin position="107"/>
        <end position="128"/>
    </location>
</feature>
<protein>
    <submittedName>
        <fullName evidence="2">Uncharacterized protein</fullName>
    </submittedName>
</protein>
<name>A0ABU9IIX0_9SPHN</name>
<reference evidence="2 3" key="1">
    <citation type="submission" date="2024-04" db="EMBL/GenBank/DDBJ databases">
        <title>Aurantiacibacter sp. DGU6 16S ribosomal RNA gene Genome sequencing and assembly.</title>
        <authorList>
            <person name="Park S."/>
        </authorList>
    </citation>
    <scope>NUCLEOTIDE SEQUENCE [LARGE SCALE GENOMIC DNA]</scope>
    <source>
        <strain evidence="2 3">DGU6</strain>
    </source>
</reference>
<keyword evidence="1" id="KW-0472">Membrane</keyword>
<sequence length="191" mass="19737">MAQAGVRGAGGGDLIETLKIVGFSMLTAVLYGVAHDMVTAHLSLEYFTVAHPPLISTENPVLLALGWGVATTWWVGLILGVALALASRAGSRPVLALADVRRSIVRLMLVSAITAVLAGLVGVALAIASEPPIGMWAEMIAPDRQARFAGALFAHSASYLVGCIGGIVICVAAWRKRGSALPPHSSSSMSQ</sequence>